<sequence length="215" mass="24847">MSGKWKYFVKKYQNFCIVSGIAGFLLAPFLWPFFLAILVNTLSLTVPVLLVYLLVCHLKKKPQEVKGETLAEHKERDKPKATVTEEVPKKKEAPIYQKAKQQIEKAIETEKKTETILDVPQEQWNEADIAAKKWYLGEGREKFLRISKKLAAEGIYSFSIGKDGLCTIRTEKGFRRVAAIRDFPADKRIFIKKELEKEGGYSVKISGRYMWITRR</sequence>
<dbReference type="EMBL" id="NIHT01000008">
    <property type="protein sequence ID" value="PLT75995.1"/>
    <property type="molecule type" value="Genomic_DNA"/>
</dbReference>
<keyword evidence="1" id="KW-0472">Membrane</keyword>
<keyword evidence="1" id="KW-0812">Transmembrane</keyword>
<dbReference type="RefSeq" id="WP_101883891.1">
    <property type="nucleotide sequence ID" value="NZ_JAQMLH010000013.1"/>
</dbReference>
<feature type="transmembrane region" description="Helical" evidence="1">
    <location>
        <begin position="12"/>
        <end position="31"/>
    </location>
</feature>
<feature type="transmembrane region" description="Helical" evidence="1">
    <location>
        <begin position="37"/>
        <end position="56"/>
    </location>
</feature>
<proteinExistence type="predicted"/>
<keyword evidence="1" id="KW-1133">Transmembrane helix</keyword>
<evidence type="ECO:0000256" key="1">
    <source>
        <dbReference type="SAM" id="Phobius"/>
    </source>
</evidence>
<dbReference type="AlphaFoldDB" id="A0A2N5PLJ9"/>
<comment type="caution">
    <text evidence="2">The sequence shown here is derived from an EMBL/GenBank/DDBJ whole genome shotgun (WGS) entry which is preliminary data.</text>
</comment>
<accession>A0A2N5PLJ9</accession>
<name>A0A2N5PLJ9_MEDGN</name>
<evidence type="ECO:0000313" key="3">
    <source>
        <dbReference type="Proteomes" id="UP000235093"/>
    </source>
</evidence>
<dbReference type="Proteomes" id="UP000235093">
    <property type="component" value="Unassembled WGS sequence"/>
</dbReference>
<reference evidence="2 3" key="1">
    <citation type="journal article" date="2017" name="Genome Med.">
        <title>A novel Ruminococcus gnavus clade enriched in inflammatory bowel disease patients.</title>
        <authorList>
            <person name="Hall A.B."/>
            <person name="Yassour M."/>
            <person name="Sauk J."/>
            <person name="Garner A."/>
            <person name="Jiang X."/>
            <person name="Arthur T."/>
            <person name="Lagoudas G.K."/>
            <person name="Vatanen T."/>
            <person name="Fornelos N."/>
            <person name="Wilson R."/>
            <person name="Bertha M."/>
            <person name="Cohen M."/>
            <person name="Garber J."/>
            <person name="Khalili H."/>
            <person name="Gevers D."/>
            <person name="Ananthakrishnan A.N."/>
            <person name="Kugathasan S."/>
            <person name="Lander E.S."/>
            <person name="Blainey P."/>
            <person name="Vlamakis H."/>
            <person name="Xavier R.J."/>
            <person name="Huttenhower C."/>
        </authorList>
    </citation>
    <scope>NUCLEOTIDE SEQUENCE [LARGE SCALE GENOMIC DNA]</scope>
    <source>
        <strain evidence="2 3">RJX1125</strain>
    </source>
</reference>
<evidence type="ECO:0000313" key="2">
    <source>
        <dbReference type="EMBL" id="PLT75995.1"/>
    </source>
</evidence>
<protein>
    <submittedName>
        <fullName evidence="2">Uncharacterized protein</fullName>
    </submittedName>
</protein>
<gene>
    <name evidence="2" type="ORF">CDL23_06655</name>
</gene>
<organism evidence="2 3">
    <name type="scientific">Mediterraneibacter gnavus</name>
    <name type="common">Ruminococcus gnavus</name>
    <dbReference type="NCBI Taxonomy" id="33038"/>
    <lineage>
        <taxon>Bacteria</taxon>
        <taxon>Bacillati</taxon>
        <taxon>Bacillota</taxon>
        <taxon>Clostridia</taxon>
        <taxon>Lachnospirales</taxon>
        <taxon>Lachnospiraceae</taxon>
        <taxon>Mediterraneibacter</taxon>
    </lineage>
</organism>